<reference evidence="8 9" key="1">
    <citation type="submission" date="2020-05" db="EMBL/GenBank/DDBJ databases">
        <title>Complete closed genome sequence of Defluviicoccus vanus.</title>
        <authorList>
            <person name="Bessarab I."/>
            <person name="Arumugam K."/>
            <person name="Maszenan A.M."/>
            <person name="Seviour R.J."/>
            <person name="Williams R.B."/>
        </authorList>
    </citation>
    <scope>NUCLEOTIDE SEQUENCE [LARGE SCALE GENOMIC DNA]</scope>
    <source>
        <strain evidence="8 9">Ben 114</strain>
    </source>
</reference>
<keyword evidence="4 6" id="KW-0378">Hydrolase</keyword>
<dbReference type="InterPro" id="IPR044153">
    <property type="entry name" value="PIN_Pae0151-like"/>
</dbReference>
<evidence type="ECO:0000313" key="8">
    <source>
        <dbReference type="EMBL" id="QNT70449.1"/>
    </source>
</evidence>
<name>A0A7H1N413_9PROT</name>
<organism evidence="8 9">
    <name type="scientific">Defluviicoccus vanus</name>
    <dbReference type="NCBI Taxonomy" id="111831"/>
    <lineage>
        <taxon>Bacteria</taxon>
        <taxon>Pseudomonadati</taxon>
        <taxon>Pseudomonadota</taxon>
        <taxon>Alphaproteobacteria</taxon>
        <taxon>Rhodospirillales</taxon>
        <taxon>Rhodospirillaceae</taxon>
        <taxon>Defluviicoccus</taxon>
    </lineage>
</organism>
<keyword evidence="9" id="KW-1185">Reference proteome</keyword>
<dbReference type="GO" id="GO:0016787">
    <property type="term" value="F:hydrolase activity"/>
    <property type="evidence" value="ECO:0007669"/>
    <property type="project" value="UniProtKB-KW"/>
</dbReference>
<proteinExistence type="inferred from homology"/>
<evidence type="ECO:0000256" key="5">
    <source>
        <dbReference type="ARBA" id="ARBA00022842"/>
    </source>
</evidence>
<sequence length="150" mass="16653">MTLVVDASVALKWFLPEPDSLAAEAVLRRADDLIAPTLLVAEVCNAAWKRFRRGETTERHLDWIADRIGRMGLALVPDLALAVPATTIARRLDHPVYDCLYLALAEARRATLVTADRRLYTRIRGTPWQPCVTLLAEFEASSGDQPGSTR</sequence>
<gene>
    <name evidence="6" type="primary">vapC</name>
    <name evidence="8" type="ORF">HQ394_15325</name>
</gene>
<feature type="binding site" evidence="6">
    <location>
        <position position="98"/>
    </location>
    <ligand>
        <name>Mg(2+)</name>
        <dbReference type="ChEBI" id="CHEBI:18420"/>
    </ligand>
</feature>
<dbReference type="GO" id="GO:0000287">
    <property type="term" value="F:magnesium ion binding"/>
    <property type="evidence" value="ECO:0007669"/>
    <property type="project" value="UniProtKB-UniRule"/>
</dbReference>
<accession>A0A7H1N413</accession>
<dbReference type="InterPro" id="IPR051619">
    <property type="entry name" value="TypeII_TA_RNase_PINc/VapC"/>
</dbReference>
<keyword evidence="5 6" id="KW-0460">Magnesium</keyword>
<dbReference type="InterPro" id="IPR029060">
    <property type="entry name" value="PIN-like_dom_sf"/>
</dbReference>
<dbReference type="AlphaFoldDB" id="A0A7H1N413"/>
<feature type="binding site" evidence="6">
    <location>
        <position position="6"/>
    </location>
    <ligand>
        <name>Mg(2+)</name>
        <dbReference type="ChEBI" id="CHEBI:18420"/>
    </ligand>
</feature>
<evidence type="ECO:0000256" key="2">
    <source>
        <dbReference type="ARBA" id="ARBA00022722"/>
    </source>
</evidence>
<dbReference type="PANTHER" id="PTHR35901:SF1">
    <property type="entry name" value="EXONUCLEASE VAPC9"/>
    <property type="match status" value="1"/>
</dbReference>
<dbReference type="CDD" id="cd09873">
    <property type="entry name" value="PIN_Pae0151-like"/>
    <property type="match status" value="1"/>
</dbReference>
<protein>
    <recommendedName>
        <fullName evidence="6">Ribonuclease VapC</fullName>
        <shortName evidence="6">RNase VapC</shortName>
        <ecNumber evidence="6">3.1.-.-</ecNumber>
    </recommendedName>
    <alternativeName>
        <fullName evidence="6">Toxin VapC</fullName>
    </alternativeName>
</protein>
<dbReference type="EC" id="3.1.-.-" evidence="6"/>
<dbReference type="KEGG" id="dvn:HQ394_15325"/>
<comment type="cofactor">
    <cofactor evidence="6">
        <name>Mg(2+)</name>
        <dbReference type="ChEBI" id="CHEBI:18420"/>
    </cofactor>
</comment>
<dbReference type="InterPro" id="IPR002716">
    <property type="entry name" value="PIN_dom"/>
</dbReference>
<evidence type="ECO:0000256" key="4">
    <source>
        <dbReference type="ARBA" id="ARBA00022801"/>
    </source>
</evidence>
<evidence type="ECO:0000256" key="6">
    <source>
        <dbReference type="HAMAP-Rule" id="MF_00265"/>
    </source>
</evidence>
<evidence type="ECO:0000256" key="1">
    <source>
        <dbReference type="ARBA" id="ARBA00022649"/>
    </source>
</evidence>
<dbReference type="Gene3D" id="3.40.50.1010">
    <property type="entry name" value="5'-nuclease"/>
    <property type="match status" value="1"/>
</dbReference>
<dbReference type="EMBL" id="CP053923">
    <property type="protein sequence ID" value="QNT70449.1"/>
    <property type="molecule type" value="Genomic_DNA"/>
</dbReference>
<dbReference type="SUPFAM" id="SSF88723">
    <property type="entry name" value="PIN domain-like"/>
    <property type="match status" value="1"/>
</dbReference>
<dbReference type="GO" id="GO:0004540">
    <property type="term" value="F:RNA nuclease activity"/>
    <property type="evidence" value="ECO:0007669"/>
    <property type="project" value="InterPro"/>
</dbReference>
<comment type="similarity">
    <text evidence="6">Belongs to the PINc/VapC protein family.</text>
</comment>
<dbReference type="InterPro" id="IPR022907">
    <property type="entry name" value="VapC_family"/>
</dbReference>
<dbReference type="Proteomes" id="UP000516369">
    <property type="component" value="Chromosome"/>
</dbReference>
<evidence type="ECO:0000313" key="9">
    <source>
        <dbReference type="Proteomes" id="UP000516369"/>
    </source>
</evidence>
<keyword evidence="1 6" id="KW-1277">Toxin-antitoxin system</keyword>
<feature type="domain" description="PIN" evidence="7">
    <location>
        <begin position="4"/>
        <end position="120"/>
    </location>
</feature>
<dbReference type="RefSeq" id="WP_190260928.1">
    <property type="nucleotide sequence ID" value="NZ_CP053923.1"/>
</dbReference>
<evidence type="ECO:0000259" key="7">
    <source>
        <dbReference type="Pfam" id="PF01850"/>
    </source>
</evidence>
<dbReference type="GO" id="GO:0090729">
    <property type="term" value="F:toxin activity"/>
    <property type="evidence" value="ECO:0007669"/>
    <property type="project" value="UniProtKB-KW"/>
</dbReference>
<comment type="function">
    <text evidence="6">Toxic component of a toxin-antitoxin (TA) system. An RNase.</text>
</comment>
<evidence type="ECO:0000256" key="3">
    <source>
        <dbReference type="ARBA" id="ARBA00022723"/>
    </source>
</evidence>
<dbReference type="HAMAP" id="MF_00265">
    <property type="entry name" value="VapC_Nob1"/>
    <property type="match status" value="1"/>
</dbReference>
<dbReference type="Pfam" id="PF01850">
    <property type="entry name" value="PIN"/>
    <property type="match status" value="1"/>
</dbReference>
<dbReference type="PANTHER" id="PTHR35901">
    <property type="entry name" value="RIBONUCLEASE VAPC3"/>
    <property type="match status" value="1"/>
</dbReference>
<keyword evidence="3 6" id="KW-0479">Metal-binding</keyword>
<keyword evidence="2 6" id="KW-0540">Nuclease</keyword>
<keyword evidence="6" id="KW-0800">Toxin</keyword>